<dbReference type="Proteomes" id="UP000030302">
    <property type="component" value="Chromosome"/>
</dbReference>
<dbReference type="KEGG" id="care:LT85_1180"/>
<feature type="transmembrane region" description="Helical" evidence="1">
    <location>
        <begin position="20"/>
        <end position="41"/>
    </location>
</feature>
<dbReference type="AlphaFoldDB" id="A0A0A1F6L2"/>
<accession>A0A0A1F6L2</accession>
<evidence type="ECO:0000313" key="3">
    <source>
        <dbReference type="Proteomes" id="UP000030302"/>
    </source>
</evidence>
<protein>
    <submittedName>
        <fullName evidence="2">Uncharacterized protein</fullName>
    </submittedName>
</protein>
<proteinExistence type="predicted"/>
<keyword evidence="1" id="KW-1133">Transmembrane helix</keyword>
<dbReference type="HOGENOM" id="CLU_3249894_0_0_4"/>
<evidence type="ECO:0000313" key="2">
    <source>
        <dbReference type="EMBL" id="AIY40338.1"/>
    </source>
</evidence>
<dbReference type="STRING" id="279058.LT85_1180"/>
<name>A0A0A1F6L2_9BURK</name>
<keyword evidence="3" id="KW-1185">Reference proteome</keyword>
<organism evidence="2 3">
    <name type="scientific">Collimonas arenae</name>
    <dbReference type="NCBI Taxonomy" id="279058"/>
    <lineage>
        <taxon>Bacteria</taxon>
        <taxon>Pseudomonadati</taxon>
        <taxon>Pseudomonadota</taxon>
        <taxon>Betaproteobacteria</taxon>
        <taxon>Burkholderiales</taxon>
        <taxon>Oxalobacteraceae</taxon>
        <taxon>Collimonas</taxon>
    </lineage>
</organism>
<sequence>MDGMHNLTAYLVFRSPDSEILQSRLSLFIAIYFRCFFSLFIF</sequence>
<keyword evidence="1" id="KW-0472">Membrane</keyword>
<evidence type="ECO:0000256" key="1">
    <source>
        <dbReference type="SAM" id="Phobius"/>
    </source>
</evidence>
<gene>
    <name evidence="2" type="ORF">LT85_1180</name>
</gene>
<keyword evidence="1" id="KW-0812">Transmembrane</keyword>
<dbReference type="EMBL" id="CP009962">
    <property type="protein sequence ID" value="AIY40338.1"/>
    <property type="molecule type" value="Genomic_DNA"/>
</dbReference>
<reference evidence="3" key="1">
    <citation type="journal article" date="2014" name="Soil Biol. Biochem.">
        <title>Structure and function of bacterial communities in ageing soils: Insights from the Mendocino ecological staircase.</title>
        <authorList>
            <person name="Uroz S."/>
            <person name="Tech J.J."/>
            <person name="Sawaya N.A."/>
            <person name="Frey-Klett P."/>
            <person name="Leveau J.H.J."/>
        </authorList>
    </citation>
    <scope>NUCLEOTIDE SEQUENCE [LARGE SCALE GENOMIC DNA]</scope>
    <source>
        <strain evidence="3">Cal35</strain>
    </source>
</reference>